<keyword evidence="4" id="KW-1185">Reference proteome</keyword>
<comment type="caution">
    <text evidence="3">The sequence shown here is derived from an EMBL/GenBank/DDBJ whole genome shotgun (WGS) entry which is preliminary data.</text>
</comment>
<reference evidence="3" key="1">
    <citation type="journal article" date="2022" name="Int. J. Mol. Sci.">
        <title>Draft Genome of Tanacetum Coccineum: Genomic Comparison of Closely Related Tanacetum-Family Plants.</title>
        <authorList>
            <person name="Yamashiro T."/>
            <person name="Shiraishi A."/>
            <person name="Nakayama K."/>
            <person name="Satake H."/>
        </authorList>
    </citation>
    <scope>NUCLEOTIDE SEQUENCE</scope>
</reference>
<feature type="compositionally biased region" description="Polar residues" evidence="2">
    <location>
        <begin position="289"/>
        <end position="309"/>
    </location>
</feature>
<feature type="compositionally biased region" description="Basic and acidic residues" evidence="2">
    <location>
        <begin position="401"/>
        <end position="413"/>
    </location>
</feature>
<gene>
    <name evidence="3" type="ORF">Tco_1113064</name>
</gene>
<evidence type="ECO:0000313" key="4">
    <source>
        <dbReference type="Proteomes" id="UP001151760"/>
    </source>
</evidence>
<dbReference type="Proteomes" id="UP001151760">
    <property type="component" value="Unassembled WGS sequence"/>
</dbReference>
<dbReference type="EMBL" id="BQNB010021089">
    <property type="protein sequence ID" value="GJU02726.1"/>
    <property type="molecule type" value="Genomic_DNA"/>
</dbReference>
<protein>
    <submittedName>
        <fullName evidence="3">Uncharacterized protein</fullName>
    </submittedName>
</protein>
<feature type="region of interest" description="Disordered" evidence="2">
    <location>
        <begin position="340"/>
        <end position="425"/>
    </location>
</feature>
<sequence>MKAICNLDVLVDSKASKYSSPTEEVPQGKKPGARYDHIFAGTDPHVLADQTKSVSEGLETVITQPTTEKGASSTAIHGDKEEASSTIKLEDLTKLVSQIPPSFKDLDLPKDDPVIIVDESDKDEPNVGIEDTLVPRFSSPMSSKIQELTNQVLILQSQKHKLELEKNKAEAEAALLKAQPSFPNVEQLKELLVKSLQTEFSKILSSRDFSRSFPTELKNLPSKFNKLTEEIKGLKTQVHELEIKLPKELKEIPTKLEDFTNTATSITSQVAELKTLQWELPEEFISLPTKSTSTKAGDQSVPSAGQANTMPAEEEKDTNQATISHLFQRRAEKIAKAEKENLNQLPKPTTPPATTPINPSIITTQMQTPLQSPPRSSSQPEGKYIKKDKGKKVMSLEEVEKESTKSDSNKEAHMTGSMVKSSKKLEEEAKAEVATLEGEVRKAEQIDLLGLEVVHKYYNYKLQYDRYCDKKLNRRAESRITNCDDPLDKLNDLANKKRKYADDIHDYFKVTKRLKSSVQYGDHLLGTVLNKPVLGPGVDDHARTFSSLLLAKVDKRNLNPLKQMRTIKQLRQQYRNHLY</sequence>
<evidence type="ECO:0000313" key="3">
    <source>
        <dbReference type="EMBL" id="GJU02726.1"/>
    </source>
</evidence>
<evidence type="ECO:0000256" key="2">
    <source>
        <dbReference type="SAM" id="MobiDB-lite"/>
    </source>
</evidence>
<feature type="coiled-coil region" evidence="1">
    <location>
        <begin position="145"/>
        <end position="179"/>
    </location>
</feature>
<feature type="region of interest" description="Disordered" evidence="2">
    <location>
        <begin position="289"/>
        <end position="319"/>
    </location>
</feature>
<feature type="compositionally biased region" description="Low complexity" evidence="2">
    <location>
        <begin position="355"/>
        <end position="380"/>
    </location>
</feature>
<reference evidence="3" key="2">
    <citation type="submission" date="2022-01" db="EMBL/GenBank/DDBJ databases">
        <authorList>
            <person name="Yamashiro T."/>
            <person name="Shiraishi A."/>
            <person name="Satake H."/>
            <person name="Nakayama K."/>
        </authorList>
    </citation>
    <scope>NUCLEOTIDE SEQUENCE</scope>
</reference>
<evidence type="ECO:0000256" key="1">
    <source>
        <dbReference type="SAM" id="Coils"/>
    </source>
</evidence>
<name>A0ABQ5IR28_9ASTR</name>
<accession>A0ABQ5IR28</accession>
<keyword evidence="1" id="KW-0175">Coiled coil</keyword>
<organism evidence="3 4">
    <name type="scientific">Tanacetum coccineum</name>
    <dbReference type="NCBI Taxonomy" id="301880"/>
    <lineage>
        <taxon>Eukaryota</taxon>
        <taxon>Viridiplantae</taxon>
        <taxon>Streptophyta</taxon>
        <taxon>Embryophyta</taxon>
        <taxon>Tracheophyta</taxon>
        <taxon>Spermatophyta</taxon>
        <taxon>Magnoliopsida</taxon>
        <taxon>eudicotyledons</taxon>
        <taxon>Gunneridae</taxon>
        <taxon>Pentapetalae</taxon>
        <taxon>asterids</taxon>
        <taxon>campanulids</taxon>
        <taxon>Asterales</taxon>
        <taxon>Asteraceae</taxon>
        <taxon>Asteroideae</taxon>
        <taxon>Anthemideae</taxon>
        <taxon>Anthemidinae</taxon>
        <taxon>Tanacetum</taxon>
    </lineage>
</organism>
<proteinExistence type="predicted"/>